<evidence type="ECO:0000256" key="1">
    <source>
        <dbReference type="ARBA" id="ARBA00009437"/>
    </source>
</evidence>
<reference evidence="7" key="1">
    <citation type="journal article" date="2019" name="Int. J. Syst. Evol. Microbiol.">
        <title>The Global Catalogue of Microorganisms (GCM) 10K type strain sequencing project: providing services to taxonomists for standard genome sequencing and annotation.</title>
        <authorList>
            <consortium name="The Broad Institute Genomics Platform"/>
            <consortium name="The Broad Institute Genome Sequencing Center for Infectious Disease"/>
            <person name="Wu L."/>
            <person name="Ma J."/>
        </authorList>
    </citation>
    <scope>NUCLEOTIDE SEQUENCE [LARGE SCALE GENOMIC DNA]</scope>
    <source>
        <strain evidence="7">CCM 7132</strain>
    </source>
</reference>
<dbReference type="PRINTS" id="PR00039">
    <property type="entry name" value="HTHLYSR"/>
</dbReference>
<evidence type="ECO:0000313" key="7">
    <source>
        <dbReference type="Proteomes" id="UP000637769"/>
    </source>
</evidence>
<keyword evidence="2" id="KW-0805">Transcription regulation</keyword>
<comment type="similarity">
    <text evidence="1">Belongs to the LysR transcriptional regulatory family.</text>
</comment>
<dbReference type="Gene3D" id="1.10.10.10">
    <property type="entry name" value="Winged helix-like DNA-binding domain superfamily/Winged helix DNA-binding domain"/>
    <property type="match status" value="1"/>
</dbReference>
<evidence type="ECO:0000313" key="6">
    <source>
        <dbReference type="EMBL" id="GGC33592.1"/>
    </source>
</evidence>
<dbReference type="SUPFAM" id="SSF53850">
    <property type="entry name" value="Periplasmic binding protein-like II"/>
    <property type="match status" value="1"/>
</dbReference>
<proteinExistence type="inferred from homology"/>
<dbReference type="InterPro" id="IPR005119">
    <property type="entry name" value="LysR_subst-bd"/>
</dbReference>
<dbReference type="PANTHER" id="PTHR30419">
    <property type="entry name" value="HTH-TYPE TRANSCRIPTIONAL REGULATOR YBHD"/>
    <property type="match status" value="1"/>
</dbReference>
<evidence type="ECO:0000256" key="3">
    <source>
        <dbReference type="ARBA" id="ARBA00023125"/>
    </source>
</evidence>
<dbReference type="InterPro" id="IPR050950">
    <property type="entry name" value="HTH-type_LysR_regulators"/>
</dbReference>
<organism evidence="6 7">
    <name type="scientific">Asaia siamensis</name>
    <dbReference type="NCBI Taxonomy" id="110479"/>
    <lineage>
        <taxon>Bacteria</taxon>
        <taxon>Pseudomonadati</taxon>
        <taxon>Pseudomonadota</taxon>
        <taxon>Alphaproteobacteria</taxon>
        <taxon>Acetobacterales</taxon>
        <taxon>Acetobacteraceae</taxon>
        <taxon>Asaia</taxon>
    </lineage>
</organism>
<dbReference type="InterPro" id="IPR000847">
    <property type="entry name" value="LysR_HTH_N"/>
</dbReference>
<dbReference type="InterPro" id="IPR036390">
    <property type="entry name" value="WH_DNA-bd_sf"/>
</dbReference>
<evidence type="ECO:0000256" key="2">
    <source>
        <dbReference type="ARBA" id="ARBA00023015"/>
    </source>
</evidence>
<dbReference type="SUPFAM" id="SSF46785">
    <property type="entry name" value="Winged helix' DNA-binding domain"/>
    <property type="match status" value="1"/>
</dbReference>
<evidence type="ECO:0000259" key="5">
    <source>
        <dbReference type="PROSITE" id="PS50931"/>
    </source>
</evidence>
<dbReference type="Pfam" id="PF03466">
    <property type="entry name" value="LysR_substrate"/>
    <property type="match status" value="1"/>
</dbReference>
<dbReference type="InterPro" id="IPR036388">
    <property type="entry name" value="WH-like_DNA-bd_sf"/>
</dbReference>
<dbReference type="PANTHER" id="PTHR30419:SF8">
    <property type="entry name" value="NITROGEN ASSIMILATION TRANSCRIPTIONAL ACTIVATOR-RELATED"/>
    <property type="match status" value="1"/>
</dbReference>
<dbReference type="PROSITE" id="PS50931">
    <property type="entry name" value="HTH_LYSR"/>
    <property type="match status" value="1"/>
</dbReference>
<keyword evidence="7" id="KW-1185">Reference proteome</keyword>
<sequence>MTDNLIFRLKFRQLLLLRQIDLEPALNRAARSLNLSQPTASKLLQDMETDLDVQLFERHAHGLTPTRAGAVAIRHARQILADLGRLRHDLKAVQHGLSGTVSIGAISAPLHEIILPILADLAEAQPDISVTLHVNTSHDLMEMMQAGRIDLAVCRPVDNLSAGLLTVEELAPERLVVVAGARNPILQNPPTSLAELVDARWIVHTAPSPMRQAIESAFTMARLPLPLFPVELTSIYATIDLLQQSTLLAVLPRAVFNLFEQTEILRELPVVMPDLLSPYSLVRLRDRPFTPAMAYLYDEIKCRAIGLSDSVIK</sequence>
<gene>
    <name evidence="6" type="ORF">GCM10007207_18890</name>
</gene>
<evidence type="ECO:0000256" key="4">
    <source>
        <dbReference type="ARBA" id="ARBA00023163"/>
    </source>
</evidence>
<dbReference type="Gene3D" id="3.40.190.10">
    <property type="entry name" value="Periplasmic binding protein-like II"/>
    <property type="match status" value="2"/>
</dbReference>
<dbReference type="Pfam" id="PF00126">
    <property type="entry name" value="HTH_1"/>
    <property type="match status" value="1"/>
</dbReference>
<dbReference type="RefSeq" id="WP_188426515.1">
    <property type="nucleotide sequence ID" value="NZ_BMCH01000004.1"/>
</dbReference>
<protein>
    <recommendedName>
        <fullName evidence="5">HTH lysR-type domain-containing protein</fullName>
    </recommendedName>
</protein>
<name>A0ABQ1M5P0_9PROT</name>
<dbReference type="Proteomes" id="UP000637769">
    <property type="component" value="Unassembled WGS sequence"/>
</dbReference>
<accession>A0ABQ1M5P0</accession>
<dbReference type="EMBL" id="BMCH01000004">
    <property type="protein sequence ID" value="GGC33592.1"/>
    <property type="molecule type" value="Genomic_DNA"/>
</dbReference>
<keyword evidence="4" id="KW-0804">Transcription</keyword>
<feature type="domain" description="HTH lysR-type" evidence="5">
    <location>
        <begin position="9"/>
        <end position="66"/>
    </location>
</feature>
<comment type="caution">
    <text evidence="6">The sequence shown here is derived from an EMBL/GenBank/DDBJ whole genome shotgun (WGS) entry which is preliminary data.</text>
</comment>
<keyword evidence="3" id="KW-0238">DNA-binding</keyword>